<gene>
    <name evidence="1" type="ORF">RMSM_00489</name>
</gene>
<keyword evidence="2" id="KW-1185">Reference proteome</keyword>
<organism evidence="1 2">
    <name type="scientific">Rhodopirellula maiorica SM1</name>
    <dbReference type="NCBI Taxonomy" id="1265738"/>
    <lineage>
        <taxon>Bacteria</taxon>
        <taxon>Pseudomonadati</taxon>
        <taxon>Planctomycetota</taxon>
        <taxon>Planctomycetia</taxon>
        <taxon>Pirellulales</taxon>
        <taxon>Pirellulaceae</taxon>
        <taxon>Novipirellula</taxon>
    </lineage>
</organism>
<comment type="caution">
    <text evidence="1">The sequence shown here is derived from an EMBL/GenBank/DDBJ whole genome shotgun (WGS) entry which is preliminary data.</text>
</comment>
<dbReference type="SUPFAM" id="SSF55729">
    <property type="entry name" value="Acyl-CoA N-acyltransferases (Nat)"/>
    <property type="match status" value="1"/>
</dbReference>
<dbReference type="Gene3D" id="3.40.630.30">
    <property type="match status" value="1"/>
</dbReference>
<evidence type="ECO:0000313" key="2">
    <source>
        <dbReference type="Proteomes" id="UP000011991"/>
    </source>
</evidence>
<keyword evidence="1" id="KW-0808">Transferase</keyword>
<reference evidence="1 2" key="1">
    <citation type="journal article" date="2013" name="Mar. Genomics">
        <title>Expression of sulfatases in Rhodopirellula baltica and the diversity of sulfatases in the genus Rhodopirellula.</title>
        <authorList>
            <person name="Wegner C.E."/>
            <person name="Richter-Heitmann T."/>
            <person name="Klindworth A."/>
            <person name="Klockow C."/>
            <person name="Richter M."/>
            <person name="Achstetter T."/>
            <person name="Glockner F.O."/>
            <person name="Harder J."/>
        </authorList>
    </citation>
    <scope>NUCLEOTIDE SEQUENCE [LARGE SCALE GENOMIC DNA]</scope>
    <source>
        <strain evidence="1 2">SM1</strain>
    </source>
</reference>
<sequence>MGVGRLLYSRIYEWAAQSQLLTICAEMNLDPPNHESLRFHDKAGFVQMGTRRLENGKCVSMQIRPTINELQNV</sequence>
<evidence type="ECO:0000313" key="1">
    <source>
        <dbReference type="EMBL" id="EMI22581.1"/>
    </source>
</evidence>
<accession>M5RTP7</accession>
<dbReference type="InterPro" id="IPR016181">
    <property type="entry name" value="Acyl_CoA_acyltransferase"/>
</dbReference>
<dbReference type="EMBL" id="ANOG01000073">
    <property type="protein sequence ID" value="EMI22581.1"/>
    <property type="molecule type" value="Genomic_DNA"/>
</dbReference>
<dbReference type="OrthoDB" id="9798006at2"/>
<protein>
    <submittedName>
        <fullName evidence="1">Acetyltransferase GNAT family protein</fullName>
    </submittedName>
</protein>
<dbReference type="PATRIC" id="fig|1265738.3.peg.494"/>
<name>M5RTP7_9BACT</name>
<proteinExistence type="predicted"/>
<dbReference type="AlphaFoldDB" id="M5RTP7"/>
<dbReference type="GO" id="GO:0016740">
    <property type="term" value="F:transferase activity"/>
    <property type="evidence" value="ECO:0007669"/>
    <property type="project" value="UniProtKB-KW"/>
</dbReference>
<dbReference type="Proteomes" id="UP000011991">
    <property type="component" value="Unassembled WGS sequence"/>
</dbReference>